<dbReference type="Pfam" id="PF02571">
    <property type="entry name" value="CbiJ"/>
    <property type="match status" value="1"/>
</dbReference>
<keyword evidence="2" id="KW-0169">Cobalamin biosynthesis</keyword>
<dbReference type="Proteomes" id="UP000443843">
    <property type="component" value="Unassembled WGS sequence"/>
</dbReference>
<sequence length="257" mass="26769">MILVLAGTAEGRAVASALAAEGADAMASLAGVTRAPLRPEGRLRIGGFGGDAGFRSFLRDHAVRAVLDATHPFAARVSARTARICAEMALPHAILDRPAWQPGPGDRWSGVASPEALEGVIPAEARVFLAVGRQDLPRYAALRRNPVVIRAIEPVAAPGFPRAEMLTSRPPWEVAEDLALLRDRRIDWIVTKNAGGQGASAKLEAARILGLPVAMIARPPLPQGASVLSSVAAALTWARATAAGSGAQAARDPGESR</sequence>
<dbReference type="GO" id="GO:0009236">
    <property type="term" value="P:cobalamin biosynthetic process"/>
    <property type="evidence" value="ECO:0007669"/>
    <property type="project" value="UniProtKB-UniPathway"/>
</dbReference>
<gene>
    <name evidence="4" type="ORF">GLS40_16235</name>
</gene>
<dbReference type="UniPathway" id="UPA00148"/>
<accession>A0A844W9J8</accession>
<comment type="caution">
    <text evidence="4">The sequence shown here is derived from an EMBL/GenBank/DDBJ whole genome shotgun (WGS) entry which is preliminary data.</text>
</comment>
<reference evidence="4 5" key="1">
    <citation type="submission" date="2019-11" db="EMBL/GenBank/DDBJ databases">
        <title>Pseudooceanicola pacifica sp. nov., isolated from deep-sea sediment of the Pacific Ocean.</title>
        <authorList>
            <person name="Lyu L."/>
        </authorList>
    </citation>
    <scope>NUCLEOTIDE SEQUENCE [LARGE SCALE GENOMIC DNA]</scope>
    <source>
        <strain evidence="4 5">216_PA32_1</strain>
    </source>
</reference>
<dbReference type="PANTHER" id="PTHR36925:SF1">
    <property type="entry name" value="COBALT-PRECORRIN-6A REDUCTASE"/>
    <property type="match status" value="1"/>
</dbReference>
<dbReference type="NCBIfam" id="TIGR00715">
    <property type="entry name" value="precor6x_red"/>
    <property type="match status" value="1"/>
</dbReference>
<comment type="pathway">
    <text evidence="1">Cofactor biosynthesis; adenosylcobalamin biosynthesis.</text>
</comment>
<protein>
    <submittedName>
        <fullName evidence="4">Cobalt-precorrin-6A reductase</fullName>
        <ecNumber evidence="4">1.3.1.106</ecNumber>
    </submittedName>
</protein>
<keyword evidence="5" id="KW-1185">Reference proteome</keyword>
<evidence type="ECO:0000313" key="4">
    <source>
        <dbReference type="EMBL" id="MWB79584.1"/>
    </source>
</evidence>
<evidence type="ECO:0000256" key="1">
    <source>
        <dbReference type="ARBA" id="ARBA00004953"/>
    </source>
</evidence>
<proteinExistence type="predicted"/>
<organism evidence="4 5">
    <name type="scientific">Pseudooceanicola pacificus</name>
    <dbReference type="NCBI Taxonomy" id="2676438"/>
    <lineage>
        <taxon>Bacteria</taxon>
        <taxon>Pseudomonadati</taxon>
        <taxon>Pseudomonadota</taxon>
        <taxon>Alphaproteobacteria</taxon>
        <taxon>Rhodobacterales</taxon>
        <taxon>Paracoccaceae</taxon>
        <taxon>Pseudooceanicola</taxon>
    </lineage>
</organism>
<name>A0A844W9J8_9RHOB</name>
<dbReference type="NCBIfam" id="NF005968">
    <property type="entry name" value="PRK08057.1-2"/>
    <property type="match status" value="1"/>
</dbReference>
<dbReference type="PROSITE" id="PS51014">
    <property type="entry name" value="COBK_CBIJ"/>
    <property type="match status" value="1"/>
</dbReference>
<dbReference type="PANTHER" id="PTHR36925">
    <property type="entry name" value="COBALT-PRECORRIN-6A REDUCTASE"/>
    <property type="match status" value="1"/>
</dbReference>
<dbReference type="RefSeq" id="WP_160383707.1">
    <property type="nucleotide sequence ID" value="NZ_WNXQ01000012.1"/>
</dbReference>
<dbReference type="EMBL" id="WNXQ01000012">
    <property type="protein sequence ID" value="MWB79584.1"/>
    <property type="molecule type" value="Genomic_DNA"/>
</dbReference>
<evidence type="ECO:0000256" key="3">
    <source>
        <dbReference type="ARBA" id="ARBA00023002"/>
    </source>
</evidence>
<evidence type="ECO:0000256" key="2">
    <source>
        <dbReference type="ARBA" id="ARBA00022573"/>
    </source>
</evidence>
<dbReference type="EC" id="1.3.1.106" evidence="4"/>
<dbReference type="AlphaFoldDB" id="A0A844W9J8"/>
<evidence type="ECO:0000313" key="5">
    <source>
        <dbReference type="Proteomes" id="UP000443843"/>
    </source>
</evidence>
<keyword evidence="3 4" id="KW-0560">Oxidoreductase</keyword>
<dbReference type="GO" id="GO:0016994">
    <property type="term" value="F:precorrin-6A reductase activity"/>
    <property type="evidence" value="ECO:0007669"/>
    <property type="project" value="InterPro"/>
</dbReference>
<dbReference type="InterPro" id="IPR003723">
    <property type="entry name" value="Precorrin-6x_reduct"/>
</dbReference>